<dbReference type="PROSITE" id="PS50090">
    <property type="entry name" value="MYB_LIKE"/>
    <property type="match status" value="1"/>
</dbReference>
<dbReference type="OrthoDB" id="3366990at2759"/>
<dbReference type="PROSITE" id="PS51294">
    <property type="entry name" value="HTH_MYB"/>
    <property type="match status" value="1"/>
</dbReference>
<dbReference type="eggNOG" id="ENOG502SY7I">
    <property type="taxonomic scope" value="Eukaryota"/>
</dbReference>
<dbReference type="STRING" id="1408657.A0A0W4ZU38"/>
<dbReference type="VEuPathDB" id="FungiDB:T551_01151"/>
<evidence type="ECO:0000313" key="5">
    <source>
        <dbReference type="EMBL" id="KTW31890.1"/>
    </source>
</evidence>
<dbReference type="InterPro" id="IPR052450">
    <property type="entry name" value="TRBD-Containing_Protein"/>
</dbReference>
<reference evidence="6" key="1">
    <citation type="journal article" date="2016" name="Nat. Commun.">
        <title>Genome analysis of three Pneumocystis species reveals adaptation mechanisms to life exclusively in mammalian hosts.</title>
        <authorList>
            <person name="Ma L."/>
            <person name="Chen Z."/>
            <person name="Huang D.W."/>
            <person name="Kutty G."/>
            <person name="Ishihara M."/>
            <person name="Wang H."/>
            <person name="Abouelleil A."/>
            <person name="Bishop L."/>
            <person name="Davey E."/>
            <person name="Deng R."/>
            <person name="Deng X."/>
            <person name="Fan L."/>
            <person name="Fantoni G."/>
            <person name="Fitzgerald M."/>
            <person name="Gogineni E."/>
            <person name="Goldberg J.M."/>
            <person name="Handley G."/>
            <person name="Hu X."/>
            <person name="Huber C."/>
            <person name="Jiao X."/>
            <person name="Jones K."/>
            <person name="Levin J.Z."/>
            <person name="Liu Y."/>
            <person name="Macdonald P."/>
            <person name="Melnikov A."/>
            <person name="Raley C."/>
            <person name="Sassi M."/>
            <person name="Sherman B.T."/>
            <person name="Song X."/>
            <person name="Sykes S."/>
            <person name="Tran B."/>
            <person name="Walsh L."/>
            <person name="Xia Y."/>
            <person name="Yang J."/>
            <person name="Young S."/>
            <person name="Zeng Q."/>
            <person name="Zheng X."/>
            <person name="Stephens R."/>
            <person name="Nusbaum C."/>
            <person name="Birren B.W."/>
            <person name="Azadi P."/>
            <person name="Lempicki R.A."/>
            <person name="Cuomo C.A."/>
            <person name="Kovacs J.A."/>
        </authorList>
    </citation>
    <scope>NUCLEOTIDE SEQUENCE [LARGE SCALE GENOMIC DNA]</scope>
    <source>
        <strain evidence="6">RU7</strain>
    </source>
</reference>
<name>A0A0W4ZU38_PNEJ7</name>
<evidence type="ECO:0000256" key="2">
    <source>
        <dbReference type="SAM" id="MobiDB-lite"/>
    </source>
</evidence>
<dbReference type="SMART" id="SM00717">
    <property type="entry name" value="SANT"/>
    <property type="match status" value="1"/>
</dbReference>
<protein>
    <submittedName>
        <fullName evidence="5">Uncharacterized protein</fullName>
    </submittedName>
</protein>
<dbReference type="EMBL" id="LFWA01000004">
    <property type="protein sequence ID" value="KTW31890.1"/>
    <property type="molecule type" value="Genomic_DNA"/>
</dbReference>
<evidence type="ECO:0000256" key="1">
    <source>
        <dbReference type="ARBA" id="ARBA00023242"/>
    </source>
</evidence>
<evidence type="ECO:0000259" key="4">
    <source>
        <dbReference type="PROSITE" id="PS51294"/>
    </source>
</evidence>
<sequence>MSQRVLRKRTKDFETEALEREETGQKENRKENSEKPIKGLKRQRTDDQTSLSMNKDDHSERRGHRMRTRSMEAISTNKQSGLYHMKEVRSDSGIREQEAVAKNNELRKGRVAVENDETVNRAKKAQNKINSSPTIKQNTTQKSDIQPMSTINKQLERILQRLDSNETRFKEQLHHLNQSVEQLKGKVLEEMPNKEIEFPRNQHIPQKDIQLAEFFSERNKGEKAPLKYHPSDISRRSSIDLNHDENDPYPSNSAMALYKISQEIRSPPHYHSSRKRQKWTEDEVVALIDLVSIYGPSWAKIKKMDIHGWLQRRTQVDLKDKARIIKQHLLETPDIWNQFVLQCENWEAVSVGNSLGHRGVHSS</sequence>
<keyword evidence="6" id="KW-1185">Reference proteome</keyword>
<evidence type="ECO:0000259" key="3">
    <source>
        <dbReference type="PROSITE" id="PS50090"/>
    </source>
</evidence>
<feature type="domain" description="HTH myb-type" evidence="4">
    <location>
        <begin position="271"/>
        <end position="330"/>
    </location>
</feature>
<dbReference type="AlphaFoldDB" id="A0A0W4ZU38"/>
<dbReference type="Proteomes" id="UP000053447">
    <property type="component" value="Unassembled WGS sequence"/>
</dbReference>
<dbReference type="PANTHER" id="PTHR46734:SF1">
    <property type="entry name" value="TELOMERIC REPEAT-BINDING FACTOR 1"/>
    <property type="match status" value="1"/>
</dbReference>
<dbReference type="Gene3D" id="1.10.10.60">
    <property type="entry name" value="Homeodomain-like"/>
    <property type="match status" value="1"/>
</dbReference>
<dbReference type="InterPro" id="IPR001005">
    <property type="entry name" value="SANT/Myb"/>
</dbReference>
<dbReference type="InterPro" id="IPR009057">
    <property type="entry name" value="Homeodomain-like_sf"/>
</dbReference>
<accession>A0A0W4ZU38</accession>
<comment type="caution">
    <text evidence="5">The sequence shown here is derived from an EMBL/GenBank/DDBJ whole genome shotgun (WGS) entry which is preliminary data.</text>
</comment>
<dbReference type="Pfam" id="PF00249">
    <property type="entry name" value="Myb_DNA-binding"/>
    <property type="match status" value="1"/>
</dbReference>
<feature type="compositionally biased region" description="Basic residues" evidence="2">
    <location>
        <begin position="1"/>
        <end position="10"/>
    </location>
</feature>
<proteinExistence type="predicted"/>
<dbReference type="GeneID" id="28939669"/>
<dbReference type="CDD" id="cd11660">
    <property type="entry name" value="SANT_TRF"/>
    <property type="match status" value="1"/>
</dbReference>
<feature type="compositionally biased region" description="Basic and acidic residues" evidence="2">
    <location>
        <begin position="11"/>
        <end position="47"/>
    </location>
</feature>
<dbReference type="RefSeq" id="XP_018230582.1">
    <property type="nucleotide sequence ID" value="XM_018373414.1"/>
</dbReference>
<organism evidence="5 6">
    <name type="scientific">Pneumocystis jirovecii (strain RU7)</name>
    <name type="common">Human pneumocystis pneumonia agent</name>
    <dbReference type="NCBI Taxonomy" id="1408657"/>
    <lineage>
        <taxon>Eukaryota</taxon>
        <taxon>Fungi</taxon>
        <taxon>Dikarya</taxon>
        <taxon>Ascomycota</taxon>
        <taxon>Taphrinomycotina</taxon>
        <taxon>Pneumocystomycetes</taxon>
        <taxon>Pneumocystaceae</taxon>
        <taxon>Pneumocystis</taxon>
    </lineage>
</organism>
<dbReference type="SUPFAM" id="SSF46689">
    <property type="entry name" value="Homeodomain-like"/>
    <property type="match status" value="1"/>
</dbReference>
<evidence type="ECO:0000313" key="6">
    <source>
        <dbReference type="Proteomes" id="UP000053447"/>
    </source>
</evidence>
<dbReference type="InterPro" id="IPR017930">
    <property type="entry name" value="Myb_dom"/>
</dbReference>
<feature type="region of interest" description="Disordered" evidence="2">
    <location>
        <begin position="125"/>
        <end position="144"/>
    </location>
</feature>
<feature type="compositionally biased region" description="Polar residues" evidence="2">
    <location>
        <begin position="127"/>
        <end position="144"/>
    </location>
</feature>
<feature type="domain" description="Myb-like" evidence="3">
    <location>
        <begin position="271"/>
        <end position="321"/>
    </location>
</feature>
<feature type="region of interest" description="Disordered" evidence="2">
    <location>
        <begin position="221"/>
        <end position="241"/>
    </location>
</feature>
<dbReference type="PANTHER" id="PTHR46734">
    <property type="entry name" value="TELOMERIC REPEAT-BINDING FACTOR 1 TERF1"/>
    <property type="match status" value="1"/>
</dbReference>
<gene>
    <name evidence="5" type="ORF">T551_01151</name>
</gene>
<keyword evidence="1" id="KW-0539">Nucleus</keyword>
<feature type="region of interest" description="Disordered" evidence="2">
    <location>
        <begin position="1"/>
        <end position="77"/>
    </location>
</feature>